<comment type="caution">
    <text evidence="1">The sequence shown here is derived from an EMBL/GenBank/DDBJ whole genome shotgun (WGS) entry which is preliminary data.</text>
</comment>
<protein>
    <submittedName>
        <fullName evidence="1">Uncharacterized protein</fullName>
    </submittedName>
</protein>
<organism evidence="1 2">
    <name type="scientific">Zizania palustris</name>
    <name type="common">Northern wild rice</name>
    <dbReference type="NCBI Taxonomy" id="103762"/>
    <lineage>
        <taxon>Eukaryota</taxon>
        <taxon>Viridiplantae</taxon>
        <taxon>Streptophyta</taxon>
        <taxon>Embryophyta</taxon>
        <taxon>Tracheophyta</taxon>
        <taxon>Spermatophyta</taxon>
        <taxon>Magnoliopsida</taxon>
        <taxon>Liliopsida</taxon>
        <taxon>Poales</taxon>
        <taxon>Poaceae</taxon>
        <taxon>BOP clade</taxon>
        <taxon>Oryzoideae</taxon>
        <taxon>Oryzeae</taxon>
        <taxon>Zizaniinae</taxon>
        <taxon>Zizania</taxon>
    </lineage>
</organism>
<evidence type="ECO:0000313" key="2">
    <source>
        <dbReference type="Proteomes" id="UP000729402"/>
    </source>
</evidence>
<keyword evidence="2" id="KW-1185">Reference proteome</keyword>
<proteinExistence type="predicted"/>
<name>A0A8J5RRN9_ZIZPA</name>
<gene>
    <name evidence="1" type="ORF">GUJ93_ZPchr0001g31256</name>
</gene>
<sequence>MLPPPSVVAASPRHYSGEPQPCLPLVEPPRHCYLAVLGKPISSSAIHVASVLISYDFDTVEDPEYYPEVPPSPFANQEVAYYEEKDGLE</sequence>
<reference evidence="1" key="2">
    <citation type="submission" date="2021-02" db="EMBL/GenBank/DDBJ databases">
        <authorList>
            <person name="Kimball J.A."/>
            <person name="Haas M.W."/>
            <person name="Macchietto M."/>
            <person name="Kono T."/>
            <person name="Duquette J."/>
            <person name="Shao M."/>
        </authorList>
    </citation>
    <scope>NUCLEOTIDE SEQUENCE</scope>
    <source>
        <tissue evidence="1">Fresh leaf tissue</tissue>
    </source>
</reference>
<accession>A0A8J5RRN9</accession>
<reference evidence="1" key="1">
    <citation type="journal article" date="2021" name="bioRxiv">
        <title>Whole Genome Assembly and Annotation of Northern Wild Rice, Zizania palustris L., Supports a Whole Genome Duplication in the Zizania Genus.</title>
        <authorList>
            <person name="Haas M."/>
            <person name="Kono T."/>
            <person name="Macchietto M."/>
            <person name="Millas R."/>
            <person name="McGilp L."/>
            <person name="Shao M."/>
            <person name="Duquette J."/>
            <person name="Hirsch C.N."/>
            <person name="Kimball J."/>
        </authorList>
    </citation>
    <scope>NUCLEOTIDE SEQUENCE</scope>
    <source>
        <tissue evidence="1">Fresh leaf tissue</tissue>
    </source>
</reference>
<dbReference type="AlphaFoldDB" id="A0A8J5RRN9"/>
<dbReference type="Proteomes" id="UP000729402">
    <property type="component" value="Unassembled WGS sequence"/>
</dbReference>
<evidence type="ECO:0000313" key="1">
    <source>
        <dbReference type="EMBL" id="KAG8051944.1"/>
    </source>
</evidence>
<dbReference type="EMBL" id="JAAALK010000288">
    <property type="protein sequence ID" value="KAG8051944.1"/>
    <property type="molecule type" value="Genomic_DNA"/>
</dbReference>